<keyword evidence="2" id="KW-1185">Reference proteome</keyword>
<gene>
    <name evidence="1" type="ORF">ECRASSUSDP1_LOCUS2778</name>
</gene>
<name>A0AAD1U394_EUPCR</name>
<comment type="caution">
    <text evidence="1">The sequence shown here is derived from an EMBL/GenBank/DDBJ whole genome shotgun (WGS) entry which is preliminary data.</text>
</comment>
<proteinExistence type="predicted"/>
<dbReference type="AlphaFoldDB" id="A0AAD1U394"/>
<reference evidence="1" key="1">
    <citation type="submission" date="2023-07" db="EMBL/GenBank/DDBJ databases">
        <authorList>
            <consortium name="AG Swart"/>
            <person name="Singh M."/>
            <person name="Singh A."/>
            <person name="Seah K."/>
            <person name="Emmerich C."/>
        </authorList>
    </citation>
    <scope>NUCLEOTIDE SEQUENCE</scope>
    <source>
        <strain evidence="1">DP1</strain>
    </source>
</reference>
<dbReference type="EMBL" id="CAMPGE010002656">
    <property type="protein sequence ID" value="CAI2361467.1"/>
    <property type="molecule type" value="Genomic_DNA"/>
</dbReference>
<sequence length="586" mass="69073">MSTQTHDPFEAEIDKWKTLVKTTSEEGSLVPVMDLGRNYEESIISPGHIPKRLVRKGFKYKLKEKIEGDKDCYVYRCADYKKLKCRGMYKIYVRKGRIKERMSKAHNLYQNYHTFSIKKNKKRNKKALKYKSEETPYNMNQLSPTVTNPLYLKPDPKPEEAPKIEKEVVQTICVKDPFIFLREGEEATKLDTDQDGQFDIEFRNDKDVNEYDFDTASTPFSDNQELYQKNKEEMEKEQIINQGFKTPELILTSSGEKFGRKHEEITITTEEGSVNVKLTYFLSERMIKVLMDNTEHSQIFCFCTTRISSATEDEEQSYLMTLLIFDKNISNFTPAIFCYVEGLIVNDTFHAMLRFMEEQFPNTFKPTKIIMEECTPIELVDKRIQANSCLYDVSKSIWQLIADSLLCSEEEILREDIPVLALLMKSLLLWGDVEKIDEIIDTFSESSIDKKGLKRLALNFKNKFLSDVCMYVRHEFLDQKCFELFKESERSKENYHCTASLFFPGKGEYLDNQIISNIIKLEQEYDTQYQNSLDPILCYQKPFPWWQIHKHVLRIYRQQGQSQCYKDDYSCRFDFRRASLRPKLLC</sequence>
<evidence type="ECO:0000313" key="1">
    <source>
        <dbReference type="EMBL" id="CAI2361467.1"/>
    </source>
</evidence>
<dbReference type="Proteomes" id="UP001295684">
    <property type="component" value="Unassembled WGS sequence"/>
</dbReference>
<evidence type="ECO:0000313" key="2">
    <source>
        <dbReference type="Proteomes" id="UP001295684"/>
    </source>
</evidence>
<accession>A0AAD1U394</accession>
<organism evidence="1 2">
    <name type="scientific">Euplotes crassus</name>
    <dbReference type="NCBI Taxonomy" id="5936"/>
    <lineage>
        <taxon>Eukaryota</taxon>
        <taxon>Sar</taxon>
        <taxon>Alveolata</taxon>
        <taxon>Ciliophora</taxon>
        <taxon>Intramacronucleata</taxon>
        <taxon>Spirotrichea</taxon>
        <taxon>Hypotrichia</taxon>
        <taxon>Euplotida</taxon>
        <taxon>Euplotidae</taxon>
        <taxon>Moneuplotes</taxon>
    </lineage>
</organism>
<protein>
    <submittedName>
        <fullName evidence="1">Uncharacterized protein</fullName>
    </submittedName>
</protein>